<dbReference type="Gene3D" id="3.10.310.70">
    <property type="match status" value="1"/>
</dbReference>
<dbReference type="Gene3D" id="2.30.40.10">
    <property type="entry name" value="Urease, subunit C, domain 1"/>
    <property type="match status" value="1"/>
</dbReference>
<dbReference type="Pfam" id="PF07969">
    <property type="entry name" value="Amidohydro_3"/>
    <property type="match status" value="1"/>
</dbReference>
<evidence type="ECO:0000259" key="1">
    <source>
        <dbReference type="Pfam" id="PF07969"/>
    </source>
</evidence>
<evidence type="ECO:0000313" key="2">
    <source>
        <dbReference type="EMBL" id="SVB41078.1"/>
    </source>
</evidence>
<organism evidence="2">
    <name type="scientific">marine metagenome</name>
    <dbReference type="NCBI Taxonomy" id="408172"/>
    <lineage>
        <taxon>unclassified sequences</taxon>
        <taxon>metagenomes</taxon>
        <taxon>ecological metagenomes</taxon>
    </lineage>
</organism>
<dbReference type="Gene3D" id="3.20.20.140">
    <property type="entry name" value="Metal-dependent hydrolases"/>
    <property type="match status" value="1"/>
</dbReference>
<dbReference type="EMBL" id="UINC01040757">
    <property type="protein sequence ID" value="SVB41078.1"/>
    <property type="molecule type" value="Genomic_DNA"/>
</dbReference>
<sequence length="536" mass="59154">RPWASVLAVSNGRILALGADGSDLSDLRGPNTIVADLAGQFVIPGLIDSHAHGLWGAVRDLFECFVGYQASLDEIRDMLLAKAVNTHKGEWLIGGPWRQEHLTQLRDDLQETPRQFLDRLVPEHPVIFSDVTKHSGWANSKALQFAEIGPDTPDPALGTIVRDNHGNPNGLLHESALGLVQVLTPLTDQDRKRAVQYMVKNFHSYGITAFKEPMAFEKELNAYSSADKDNELKLHVFSHIARSSPLSSGILHIEDILRFQQEYRTKRHHPDGCKLFLDGVAPSRTAAFFDPYIPCCCVNYDPAKHDPEALLRISPKDLEKQIAEMDEAGLTVKMHAVGDRAVQAALDGISVTRQTNGHSGIRHEVAHTTFVHNDDVSRFSELDAIAEVSPKLWFPNPVTSVQVDVLGQERVHRCHPIKTLLDAGAEITYGSDWPAAAPDANPWIGLAGMLTRRHPHRTYNGSVGPDQKISLDDALPLFTTNGARALRLENEIGALAEGMSADFIVLDRNLYEISHDSIASTQVLQTVFEGETVHKI</sequence>
<dbReference type="CDD" id="cd01300">
    <property type="entry name" value="YtcJ_like"/>
    <property type="match status" value="1"/>
</dbReference>
<dbReference type="InterPro" id="IPR013108">
    <property type="entry name" value="Amidohydro_3"/>
</dbReference>
<dbReference type="SUPFAM" id="SSF51338">
    <property type="entry name" value="Composite domain of metallo-dependent hydrolases"/>
    <property type="match status" value="1"/>
</dbReference>
<dbReference type="InterPro" id="IPR011059">
    <property type="entry name" value="Metal-dep_hydrolase_composite"/>
</dbReference>
<feature type="domain" description="Amidohydrolase 3" evidence="1">
    <location>
        <begin position="34"/>
        <end position="534"/>
    </location>
</feature>
<reference evidence="2" key="1">
    <citation type="submission" date="2018-05" db="EMBL/GenBank/DDBJ databases">
        <authorList>
            <person name="Lanie J.A."/>
            <person name="Ng W.-L."/>
            <person name="Kazmierczak K.M."/>
            <person name="Andrzejewski T.M."/>
            <person name="Davidsen T.M."/>
            <person name="Wayne K.J."/>
            <person name="Tettelin H."/>
            <person name="Glass J.I."/>
            <person name="Rusch D."/>
            <person name="Podicherti R."/>
            <person name="Tsui H.-C.T."/>
            <person name="Winkler M.E."/>
        </authorList>
    </citation>
    <scope>NUCLEOTIDE SEQUENCE</scope>
</reference>
<dbReference type="SUPFAM" id="SSF51556">
    <property type="entry name" value="Metallo-dependent hydrolases"/>
    <property type="match status" value="1"/>
</dbReference>
<dbReference type="PANTHER" id="PTHR22642">
    <property type="entry name" value="IMIDAZOLONEPROPIONASE"/>
    <property type="match status" value="1"/>
</dbReference>
<dbReference type="PANTHER" id="PTHR22642:SF2">
    <property type="entry name" value="PROTEIN LONG AFTER FAR-RED 3"/>
    <property type="match status" value="1"/>
</dbReference>
<accession>A0A382DRS5</accession>
<protein>
    <recommendedName>
        <fullName evidence="1">Amidohydrolase 3 domain-containing protein</fullName>
    </recommendedName>
</protein>
<feature type="non-terminal residue" evidence="2">
    <location>
        <position position="1"/>
    </location>
</feature>
<gene>
    <name evidence="2" type="ORF">METZ01_LOCUS193932</name>
</gene>
<dbReference type="InterPro" id="IPR032466">
    <property type="entry name" value="Metal_Hydrolase"/>
</dbReference>
<dbReference type="AlphaFoldDB" id="A0A382DRS5"/>
<dbReference type="InterPro" id="IPR033932">
    <property type="entry name" value="YtcJ-like"/>
</dbReference>
<name>A0A382DRS5_9ZZZZ</name>
<dbReference type="GO" id="GO:0016810">
    <property type="term" value="F:hydrolase activity, acting on carbon-nitrogen (but not peptide) bonds"/>
    <property type="evidence" value="ECO:0007669"/>
    <property type="project" value="InterPro"/>
</dbReference>
<proteinExistence type="predicted"/>